<accession>A0ACC0K8V0</accession>
<organism evidence="1 2">
    <name type="scientific">Choristoneura fumiferana</name>
    <name type="common">Spruce budworm moth</name>
    <name type="synonym">Archips fumiferana</name>
    <dbReference type="NCBI Taxonomy" id="7141"/>
    <lineage>
        <taxon>Eukaryota</taxon>
        <taxon>Metazoa</taxon>
        <taxon>Ecdysozoa</taxon>
        <taxon>Arthropoda</taxon>
        <taxon>Hexapoda</taxon>
        <taxon>Insecta</taxon>
        <taxon>Pterygota</taxon>
        <taxon>Neoptera</taxon>
        <taxon>Endopterygota</taxon>
        <taxon>Lepidoptera</taxon>
        <taxon>Glossata</taxon>
        <taxon>Ditrysia</taxon>
        <taxon>Tortricoidea</taxon>
        <taxon>Tortricidae</taxon>
        <taxon>Tortricinae</taxon>
        <taxon>Choristoneura</taxon>
    </lineage>
</organism>
<comment type="caution">
    <text evidence="1">The sequence shown here is derived from an EMBL/GenBank/DDBJ whole genome shotgun (WGS) entry which is preliminary data.</text>
</comment>
<dbReference type="Proteomes" id="UP001064048">
    <property type="component" value="Chromosome 24"/>
</dbReference>
<protein>
    <submittedName>
        <fullName evidence="1">Uncharacterized protein</fullName>
    </submittedName>
</protein>
<gene>
    <name evidence="1" type="ORF">MSG28_013816</name>
</gene>
<keyword evidence="2" id="KW-1185">Reference proteome</keyword>
<sequence>MVGFNMDGPARDRVLNLIQEKDRIENEIRENTAILESNNVGMQDSLIDAEGFPRNDIDVYKVRHARHQIICLQNDHKAIMKRIEQGLAEVHSGLLGTDGQGTSAPTPTLHMNGNGANHHTGHAPMDTVEDGQVFAKVAFVHDGSPADDAGLCVGDEIIQFGSINSHNFTDMMQVHEVVTHSVGQRVQVRVRRAPHSVLNFTVIPRPWAQPGLLGCQINRIA</sequence>
<dbReference type="EMBL" id="CM046124">
    <property type="protein sequence ID" value="KAI8432892.1"/>
    <property type="molecule type" value="Genomic_DNA"/>
</dbReference>
<reference evidence="1 2" key="1">
    <citation type="journal article" date="2022" name="Genome Biol. Evol.">
        <title>The Spruce Budworm Genome: Reconstructing the Evolutionary History of Antifreeze Proteins.</title>
        <authorList>
            <person name="Beliveau C."/>
            <person name="Gagne P."/>
            <person name="Picq S."/>
            <person name="Vernygora O."/>
            <person name="Keeling C.I."/>
            <person name="Pinkney K."/>
            <person name="Doucet D."/>
            <person name="Wen F."/>
            <person name="Johnston J.S."/>
            <person name="Maaroufi H."/>
            <person name="Boyle B."/>
            <person name="Laroche J."/>
            <person name="Dewar K."/>
            <person name="Juretic N."/>
            <person name="Blackburn G."/>
            <person name="Nisole A."/>
            <person name="Brunet B."/>
            <person name="Brandao M."/>
            <person name="Lumley L."/>
            <person name="Duan J."/>
            <person name="Quan G."/>
            <person name="Lucarotti C.J."/>
            <person name="Roe A.D."/>
            <person name="Sperling F.A.H."/>
            <person name="Levesque R.C."/>
            <person name="Cusson M."/>
        </authorList>
    </citation>
    <scope>NUCLEOTIDE SEQUENCE [LARGE SCALE GENOMIC DNA]</scope>
    <source>
        <strain evidence="1">Glfc:IPQL:Cfum</strain>
    </source>
</reference>
<evidence type="ECO:0000313" key="2">
    <source>
        <dbReference type="Proteomes" id="UP001064048"/>
    </source>
</evidence>
<proteinExistence type="predicted"/>
<name>A0ACC0K8V0_CHOFU</name>
<evidence type="ECO:0000313" key="1">
    <source>
        <dbReference type="EMBL" id="KAI8432892.1"/>
    </source>
</evidence>